<feature type="transmembrane region" description="Helical" evidence="1">
    <location>
        <begin position="105"/>
        <end position="122"/>
    </location>
</feature>
<dbReference type="GO" id="GO:0016020">
    <property type="term" value="C:membrane"/>
    <property type="evidence" value="ECO:0007669"/>
    <property type="project" value="InterPro"/>
</dbReference>
<dbReference type="AlphaFoldDB" id="A1RUH0"/>
<evidence type="ECO:0000256" key="1">
    <source>
        <dbReference type="SAM" id="Phobius"/>
    </source>
</evidence>
<dbReference type="SUPFAM" id="SSF103481">
    <property type="entry name" value="Multidrug resistance efflux transporter EmrE"/>
    <property type="match status" value="2"/>
</dbReference>
<evidence type="ECO:0000313" key="3">
    <source>
        <dbReference type="EMBL" id="ABL88602.1"/>
    </source>
</evidence>
<feature type="domain" description="EamA" evidence="2">
    <location>
        <begin position="4"/>
        <end position="119"/>
    </location>
</feature>
<dbReference type="KEGG" id="pis:Pisl_1445"/>
<feature type="transmembrane region" description="Helical" evidence="1">
    <location>
        <begin position="242"/>
        <end position="259"/>
    </location>
</feature>
<dbReference type="eggNOG" id="arCOG00271">
    <property type="taxonomic scope" value="Archaea"/>
</dbReference>
<dbReference type="PANTHER" id="PTHR22911">
    <property type="entry name" value="ACYL-MALONYL CONDENSING ENZYME-RELATED"/>
    <property type="match status" value="1"/>
</dbReference>
<feature type="transmembrane region" description="Helical" evidence="1">
    <location>
        <begin position="30"/>
        <end position="47"/>
    </location>
</feature>
<sequence length="261" mass="26494">MGSVLKILAAAFLWSTIGVAASLGREYLWIAFIRSLTAALTALAAGARPGRGALLPGLLLGGLFSAYPVAAIYAGVGNAAYLLYTAPLWTTLALALWGERPSRRDVSGVALVLVAVVLMASSGRISTVGFAAGLASGFFYGLYIAVARRLASGGRVVDASLGAMPYTLAVTAPALLLKPGPPTPEAVAAGVYLGVFGTVLPYRLFASAVSTVGGARASVLASLEPVLAALWGVLLFSQVPTSLEAVAYVLITAAAVVASRK</sequence>
<keyword evidence="1" id="KW-0472">Membrane</keyword>
<feature type="transmembrane region" description="Helical" evidence="1">
    <location>
        <begin position="159"/>
        <end position="180"/>
    </location>
</feature>
<keyword evidence="1" id="KW-1133">Transmembrane helix</keyword>
<feature type="transmembrane region" description="Helical" evidence="1">
    <location>
        <begin position="79"/>
        <end position="98"/>
    </location>
</feature>
<reference evidence="3" key="1">
    <citation type="submission" date="2006-12" db="EMBL/GenBank/DDBJ databases">
        <title>Complete sequence of Pyrobaculum islandicum DSM 4184.</title>
        <authorList>
            <person name="Copeland A."/>
            <person name="Lucas S."/>
            <person name="Lapidus A."/>
            <person name="Barry K."/>
            <person name="Detter J.C."/>
            <person name="Glavina del Rio T."/>
            <person name="Dalin E."/>
            <person name="Tice H."/>
            <person name="Pitluck S."/>
            <person name="Meincke L."/>
            <person name="Brettin T."/>
            <person name="Bruce D."/>
            <person name="Han C."/>
            <person name="Tapia R."/>
            <person name="Gilna P."/>
            <person name="Schmutz J."/>
            <person name="Larimer F."/>
            <person name="Land M."/>
            <person name="Hauser L."/>
            <person name="Kyrpides N."/>
            <person name="Mikhailova N."/>
            <person name="Cozen A.E."/>
            <person name="Fitz-Gibbon S.T."/>
            <person name="House C.H."/>
            <person name="Saltikov C."/>
            <person name="Lowe T."/>
            <person name="Richardson P."/>
        </authorList>
    </citation>
    <scope>NUCLEOTIDE SEQUENCE [LARGE SCALE GENOMIC DNA]</scope>
    <source>
        <strain evidence="3">DSM 4184</strain>
    </source>
</reference>
<dbReference type="PANTHER" id="PTHR22911:SF79">
    <property type="entry name" value="MOBA-LIKE NTP TRANSFERASE DOMAIN-CONTAINING PROTEIN"/>
    <property type="match status" value="1"/>
</dbReference>
<dbReference type="RefSeq" id="WP_011763177.1">
    <property type="nucleotide sequence ID" value="NC_008701.1"/>
</dbReference>
<keyword evidence="4" id="KW-1185">Reference proteome</keyword>
<accession>A1RUH0</accession>
<dbReference type="EMBL" id="CP000504">
    <property type="protein sequence ID" value="ABL88602.1"/>
    <property type="molecule type" value="Genomic_DNA"/>
</dbReference>
<protein>
    <recommendedName>
        <fullName evidence="2">EamA domain-containing protein</fullName>
    </recommendedName>
</protein>
<dbReference type="HOGENOM" id="CLU_1064041_0_0_2"/>
<feature type="transmembrane region" description="Helical" evidence="1">
    <location>
        <begin position="128"/>
        <end position="147"/>
    </location>
</feature>
<feature type="transmembrane region" description="Helical" evidence="1">
    <location>
        <begin position="217"/>
        <end position="236"/>
    </location>
</feature>
<dbReference type="GeneID" id="4617684"/>
<name>A1RUH0_PYRIL</name>
<feature type="domain" description="EamA" evidence="2">
    <location>
        <begin position="129"/>
        <end position="259"/>
    </location>
</feature>
<keyword evidence="1" id="KW-0812">Transmembrane</keyword>
<feature type="transmembrane region" description="Helical" evidence="1">
    <location>
        <begin position="186"/>
        <end position="205"/>
    </location>
</feature>
<evidence type="ECO:0000313" key="4">
    <source>
        <dbReference type="Proteomes" id="UP000002595"/>
    </source>
</evidence>
<organism evidence="3 4">
    <name type="scientific">Pyrobaculum islandicum (strain DSM 4184 / JCM 9189 / GEO3)</name>
    <dbReference type="NCBI Taxonomy" id="384616"/>
    <lineage>
        <taxon>Archaea</taxon>
        <taxon>Thermoproteota</taxon>
        <taxon>Thermoprotei</taxon>
        <taxon>Thermoproteales</taxon>
        <taxon>Thermoproteaceae</taxon>
        <taxon>Pyrobaculum</taxon>
    </lineage>
</organism>
<feature type="transmembrane region" description="Helical" evidence="1">
    <location>
        <begin position="54"/>
        <end position="73"/>
    </location>
</feature>
<gene>
    <name evidence="3" type="ordered locus">Pisl_1445</name>
</gene>
<proteinExistence type="predicted"/>
<dbReference type="Proteomes" id="UP000002595">
    <property type="component" value="Chromosome"/>
</dbReference>
<evidence type="ECO:0000259" key="2">
    <source>
        <dbReference type="Pfam" id="PF00892"/>
    </source>
</evidence>
<dbReference type="STRING" id="384616.Pisl_1445"/>
<dbReference type="InterPro" id="IPR000620">
    <property type="entry name" value="EamA_dom"/>
</dbReference>
<dbReference type="OrthoDB" id="42541at2157"/>
<dbReference type="Pfam" id="PF00892">
    <property type="entry name" value="EamA"/>
    <property type="match status" value="2"/>
</dbReference>
<dbReference type="InterPro" id="IPR037185">
    <property type="entry name" value="EmrE-like"/>
</dbReference>